<dbReference type="SUPFAM" id="SSF55486">
    <property type="entry name" value="Metalloproteases ('zincins'), catalytic domain"/>
    <property type="match status" value="1"/>
</dbReference>
<dbReference type="RefSeq" id="WP_379321877.1">
    <property type="nucleotide sequence ID" value="NZ_JBHTLM010000031.1"/>
</dbReference>
<organism evidence="1 2">
    <name type="scientific">Paenibacillus puldeungensis</name>
    <dbReference type="NCBI Taxonomy" id="696536"/>
    <lineage>
        <taxon>Bacteria</taxon>
        <taxon>Bacillati</taxon>
        <taxon>Bacillota</taxon>
        <taxon>Bacilli</taxon>
        <taxon>Bacillales</taxon>
        <taxon>Paenibacillaceae</taxon>
        <taxon>Paenibacillus</taxon>
    </lineage>
</organism>
<name>A0ABW3S4F0_9BACL</name>
<comment type="caution">
    <text evidence="1">The sequence shown here is derived from an EMBL/GenBank/DDBJ whole genome shotgun (WGS) entry which is preliminary data.</text>
</comment>
<dbReference type="Gene3D" id="1.10.390.10">
    <property type="entry name" value="Neutral Protease Domain 2"/>
    <property type="match status" value="1"/>
</dbReference>
<evidence type="ECO:0000313" key="1">
    <source>
        <dbReference type="EMBL" id="MFD1179453.1"/>
    </source>
</evidence>
<sequence>MEIRIKIEPNQWELYGHCVYNAEDIATSHFLLNRDFRIDSLKVDGCEVSPYIEKIELDDSDGYIVHKISLPANFENLQVDYSGMLTGKTGCNPYVRERITPEFTFIRWETFCYPLFSENTKQQLAEYLLKPGGESQIVIDVPAGYDVVASEKLTYVRDVNGRKQYVYSGTKYHSHFFNCSCAKYHKSTLPTGSFYLLNSNDASTLINETMVKAHGFLNQHFGERDIASNIVYAAIPDGFGSFACSEAGVVYVQQSTLKSIHAMNEIIHEFIHLGWNVPADRSQQSIRFFDEAFTSYFEMRVMEYLTKESRVPLYASLWKDRIGSGSFKLVPICEFGQRGYGDQSYTIGALCLHELCELIGTARFDEITTTFLEKYKSVPVTLDVFCQEYANLADEVNKPVVEQFFEDWIYSCKGYAKYL</sequence>
<accession>A0ABW3S4F0</accession>
<gene>
    <name evidence="1" type="ORF">ACFQ3W_24590</name>
</gene>
<dbReference type="Proteomes" id="UP001597262">
    <property type="component" value="Unassembled WGS sequence"/>
</dbReference>
<reference evidence="2" key="1">
    <citation type="journal article" date="2019" name="Int. J. Syst. Evol. Microbiol.">
        <title>The Global Catalogue of Microorganisms (GCM) 10K type strain sequencing project: providing services to taxonomists for standard genome sequencing and annotation.</title>
        <authorList>
            <consortium name="The Broad Institute Genomics Platform"/>
            <consortium name="The Broad Institute Genome Sequencing Center for Infectious Disease"/>
            <person name="Wu L."/>
            <person name="Ma J."/>
        </authorList>
    </citation>
    <scope>NUCLEOTIDE SEQUENCE [LARGE SCALE GENOMIC DNA]</scope>
    <source>
        <strain evidence="2">CCUG 59189</strain>
    </source>
</reference>
<dbReference type="EMBL" id="JBHTLM010000031">
    <property type="protein sequence ID" value="MFD1179453.1"/>
    <property type="molecule type" value="Genomic_DNA"/>
</dbReference>
<proteinExistence type="predicted"/>
<evidence type="ECO:0000313" key="2">
    <source>
        <dbReference type="Proteomes" id="UP001597262"/>
    </source>
</evidence>
<keyword evidence="2" id="KW-1185">Reference proteome</keyword>
<dbReference type="InterPro" id="IPR027268">
    <property type="entry name" value="Peptidase_M4/M1_CTD_sf"/>
</dbReference>
<evidence type="ECO:0008006" key="3">
    <source>
        <dbReference type="Google" id="ProtNLM"/>
    </source>
</evidence>
<protein>
    <recommendedName>
        <fullName evidence="3">Peptidase M1 membrane alanine aminopeptidase domain-containing protein</fullName>
    </recommendedName>
</protein>